<feature type="signal peptide" evidence="2">
    <location>
        <begin position="1"/>
        <end position="25"/>
    </location>
</feature>
<proteinExistence type="predicted"/>
<name>A0A9Q1HJS1_HOLLE</name>
<gene>
    <name evidence="3" type="ORF">HOLleu_00577</name>
</gene>
<keyword evidence="4" id="KW-1185">Reference proteome</keyword>
<evidence type="ECO:0000313" key="3">
    <source>
        <dbReference type="EMBL" id="KAJ8048315.1"/>
    </source>
</evidence>
<dbReference type="EMBL" id="JAIZAY010000001">
    <property type="protein sequence ID" value="KAJ8048315.1"/>
    <property type="molecule type" value="Genomic_DNA"/>
</dbReference>
<protein>
    <submittedName>
        <fullName evidence="3">Uncharacterized protein</fullName>
    </submittedName>
</protein>
<dbReference type="PANTHER" id="PTHR33562">
    <property type="entry name" value="ATILLA, ISOFORM B-RELATED-RELATED"/>
    <property type="match status" value="1"/>
</dbReference>
<reference evidence="3" key="1">
    <citation type="submission" date="2021-10" db="EMBL/GenBank/DDBJ databases">
        <title>Tropical sea cucumber genome reveals ecological adaptation and Cuvierian tubules defense mechanism.</title>
        <authorList>
            <person name="Chen T."/>
        </authorList>
    </citation>
    <scope>NUCLEOTIDE SEQUENCE</scope>
    <source>
        <strain evidence="3">Nanhai2018</strain>
        <tissue evidence="3">Muscle</tissue>
    </source>
</reference>
<accession>A0A9Q1HJS1</accession>
<keyword evidence="1 2" id="KW-0732">Signal</keyword>
<dbReference type="InterPro" id="IPR045860">
    <property type="entry name" value="Snake_toxin-like_sf"/>
</dbReference>
<evidence type="ECO:0000256" key="2">
    <source>
        <dbReference type="SAM" id="SignalP"/>
    </source>
</evidence>
<dbReference type="AlphaFoldDB" id="A0A9Q1HJS1"/>
<evidence type="ECO:0000313" key="4">
    <source>
        <dbReference type="Proteomes" id="UP001152320"/>
    </source>
</evidence>
<sequence length="128" mass="14387">MNFQNFLPILFMATVVLTVPGGTDALKCYVCNSTTECQTTFDPTEHRLEECDGYCYKTTMEDMSGEMMFVRRGCEPSDIDRCPSKCLESGSRQCNICCETDKCNSANILSTCATMPLLILVWSLTYRP</sequence>
<comment type="caution">
    <text evidence="3">The sequence shown here is derived from an EMBL/GenBank/DDBJ whole genome shotgun (WGS) entry which is preliminary data.</text>
</comment>
<evidence type="ECO:0000256" key="1">
    <source>
        <dbReference type="ARBA" id="ARBA00022729"/>
    </source>
</evidence>
<organism evidence="3 4">
    <name type="scientific">Holothuria leucospilota</name>
    <name type="common">Black long sea cucumber</name>
    <name type="synonym">Mertensiothuria leucospilota</name>
    <dbReference type="NCBI Taxonomy" id="206669"/>
    <lineage>
        <taxon>Eukaryota</taxon>
        <taxon>Metazoa</taxon>
        <taxon>Echinodermata</taxon>
        <taxon>Eleutherozoa</taxon>
        <taxon>Echinozoa</taxon>
        <taxon>Holothuroidea</taxon>
        <taxon>Aspidochirotacea</taxon>
        <taxon>Aspidochirotida</taxon>
        <taxon>Holothuriidae</taxon>
        <taxon>Holothuria</taxon>
    </lineage>
</organism>
<dbReference type="InterPro" id="IPR050975">
    <property type="entry name" value="Sleep_regulator"/>
</dbReference>
<dbReference type="SUPFAM" id="SSF57302">
    <property type="entry name" value="Snake toxin-like"/>
    <property type="match status" value="1"/>
</dbReference>
<feature type="chain" id="PRO_5040165983" evidence="2">
    <location>
        <begin position="26"/>
        <end position="128"/>
    </location>
</feature>
<dbReference type="Proteomes" id="UP001152320">
    <property type="component" value="Chromosome 1"/>
</dbReference>